<reference evidence="1" key="1">
    <citation type="submission" date="2022-01" db="EMBL/GenBank/DDBJ databases">
        <title>Collection of gut derived symbiotic bacterial strains cultured from healthy donors.</title>
        <authorList>
            <person name="Lin H."/>
            <person name="Kohout C."/>
            <person name="Waligurski E."/>
            <person name="Pamer E.G."/>
        </authorList>
    </citation>
    <scope>NUCLEOTIDE SEQUENCE</scope>
    <source>
        <strain evidence="1">DFI.5.49</strain>
    </source>
</reference>
<sequence length="271" mass="31092">MKPIKILRLNRKHLSQMTYYFTSFQDNSCSHDGQSSICRIHSMQYIPVTPNMRDYNLLDSLGVAPDLERILDYAMLYGATYVELTGNDADIDPLLPTFKWTLDNDILYAILKDGEQMATYFAIGIDFPCHCIVPANFVLGSSDFSSCIEDTLRRIASLYPESTTAELYANMGAVPDEKIPEGEEDNWVPVDLGYSIPEILRIENSPKPPLYFKVNPHYEDTLAFKMPYFDMDYLEKHVRPEFDEISEIIPISPEDYQKSIKYEDVCTSARN</sequence>
<dbReference type="AlphaFoldDB" id="A0AAE3JW06"/>
<protein>
    <submittedName>
        <fullName evidence="1">Uncharacterized protein</fullName>
    </submittedName>
</protein>
<dbReference type="RefSeq" id="WP_238033725.1">
    <property type="nucleotide sequence ID" value="NZ_JAKNFS010000040.1"/>
</dbReference>
<name>A0AAE3JW06_9FIRM</name>
<dbReference type="EMBL" id="JAKNFS010000040">
    <property type="protein sequence ID" value="MCG4767298.1"/>
    <property type="molecule type" value="Genomic_DNA"/>
</dbReference>
<proteinExistence type="predicted"/>
<accession>A0AAE3JW06</accession>
<comment type="caution">
    <text evidence="1">The sequence shown here is derived from an EMBL/GenBank/DDBJ whole genome shotgun (WGS) entry which is preliminary data.</text>
</comment>
<evidence type="ECO:0000313" key="1">
    <source>
        <dbReference type="EMBL" id="MCG4767298.1"/>
    </source>
</evidence>
<evidence type="ECO:0000313" key="2">
    <source>
        <dbReference type="Proteomes" id="UP001199915"/>
    </source>
</evidence>
<gene>
    <name evidence="1" type="ORF">L0N21_17600</name>
</gene>
<organism evidence="1 2">
    <name type="scientific">Fusicatenibacter saccharivorans</name>
    <dbReference type="NCBI Taxonomy" id="1150298"/>
    <lineage>
        <taxon>Bacteria</taxon>
        <taxon>Bacillati</taxon>
        <taxon>Bacillota</taxon>
        <taxon>Clostridia</taxon>
        <taxon>Lachnospirales</taxon>
        <taxon>Lachnospiraceae</taxon>
        <taxon>Fusicatenibacter</taxon>
    </lineage>
</organism>
<dbReference type="Proteomes" id="UP001199915">
    <property type="component" value="Unassembled WGS sequence"/>
</dbReference>